<evidence type="ECO:0000256" key="10">
    <source>
        <dbReference type="HAMAP-Rule" id="MF_01326"/>
    </source>
</evidence>
<organism evidence="13 14">
    <name type="scientific">Alkaliphilus serpentinus</name>
    <dbReference type="NCBI Taxonomy" id="1482731"/>
    <lineage>
        <taxon>Bacteria</taxon>
        <taxon>Bacillati</taxon>
        <taxon>Bacillota</taxon>
        <taxon>Clostridia</taxon>
        <taxon>Peptostreptococcales</taxon>
        <taxon>Natronincolaceae</taxon>
        <taxon>Alkaliphilus</taxon>
    </lineage>
</organism>
<evidence type="ECO:0000256" key="2">
    <source>
        <dbReference type="ARBA" id="ARBA00010618"/>
    </source>
</evidence>
<protein>
    <recommendedName>
        <fullName evidence="8 10">Large ribosomal subunit protein uL24</fullName>
    </recommendedName>
</protein>
<dbReference type="InterPro" id="IPR005824">
    <property type="entry name" value="KOW"/>
</dbReference>
<dbReference type="AlphaFoldDB" id="A0A833HMR5"/>
<evidence type="ECO:0000256" key="5">
    <source>
        <dbReference type="ARBA" id="ARBA00022884"/>
    </source>
</evidence>
<gene>
    <name evidence="10" type="primary">rplX</name>
    <name evidence="13" type="ORF">F8153_11200</name>
</gene>
<comment type="similarity">
    <text evidence="2 10 11">Belongs to the universal ribosomal protein uL24 family.</text>
</comment>
<sequence length="103" mass="11492">MRIKKGDTVVVITGKDKGKKGKVLQVMPKKERVIVEGVNMMSKHQKPTQQMQQGGIIHREAPIHVSNVMVFDKKAGQGVRVGYKLLNNGEKVRISKKTGEEID</sequence>
<evidence type="ECO:0000256" key="11">
    <source>
        <dbReference type="RuleBase" id="RU003477"/>
    </source>
</evidence>
<accession>A0A833HMR5</accession>
<comment type="function">
    <text evidence="1 10">One of two assembly initiator proteins, it binds directly to the 5'-end of the 23S rRNA, where it nucleates assembly of the 50S subunit.</text>
</comment>
<keyword evidence="5 10" id="KW-0694">RNA-binding</keyword>
<dbReference type="Pfam" id="PF17136">
    <property type="entry name" value="ribosomal_L24"/>
    <property type="match status" value="1"/>
</dbReference>
<keyword evidence="6 10" id="KW-0689">Ribosomal protein</keyword>
<keyword evidence="14" id="KW-1185">Reference proteome</keyword>
<comment type="subunit">
    <text evidence="3 10">Part of the 50S ribosomal subunit.</text>
</comment>
<evidence type="ECO:0000256" key="7">
    <source>
        <dbReference type="ARBA" id="ARBA00023274"/>
    </source>
</evidence>
<evidence type="ECO:0000256" key="6">
    <source>
        <dbReference type="ARBA" id="ARBA00022980"/>
    </source>
</evidence>
<dbReference type="InterPro" id="IPR041988">
    <property type="entry name" value="Ribosomal_uL24_KOW"/>
</dbReference>
<dbReference type="OrthoDB" id="9807419at2"/>
<keyword evidence="4 10" id="KW-0699">rRNA-binding</keyword>
<dbReference type="InterPro" id="IPR008991">
    <property type="entry name" value="Translation_prot_SH3-like_sf"/>
</dbReference>
<dbReference type="SMART" id="SM00739">
    <property type="entry name" value="KOW"/>
    <property type="match status" value="1"/>
</dbReference>
<evidence type="ECO:0000256" key="3">
    <source>
        <dbReference type="ARBA" id="ARBA00011838"/>
    </source>
</evidence>
<evidence type="ECO:0000256" key="1">
    <source>
        <dbReference type="ARBA" id="ARBA00004072"/>
    </source>
</evidence>
<feature type="domain" description="KOW" evidence="12">
    <location>
        <begin position="2"/>
        <end position="29"/>
    </location>
</feature>
<dbReference type="Pfam" id="PF00467">
    <property type="entry name" value="KOW"/>
    <property type="match status" value="1"/>
</dbReference>
<dbReference type="NCBIfam" id="TIGR01079">
    <property type="entry name" value="rplX_bact"/>
    <property type="match status" value="1"/>
</dbReference>
<dbReference type="Gene3D" id="2.30.30.30">
    <property type="match status" value="1"/>
</dbReference>
<dbReference type="InterPro" id="IPR057264">
    <property type="entry name" value="Ribosomal_uL24_C"/>
</dbReference>
<dbReference type="SUPFAM" id="SSF50104">
    <property type="entry name" value="Translation proteins SH3-like domain"/>
    <property type="match status" value="1"/>
</dbReference>
<evidence type="ECO:0000259" key="12">
    <source>
        <dbReference type="SMART" id="SM00739"/>
    </source>
</evidence>
<dbReference type="PROSITE" id="PS01108">
    <property type="entry name" value="RIBOSOMAL_L24"/>
    <property type="match status" value="1"/>
</dbReference>
<dbReference type="RefSeq" id="WP_151866435.1">
    <property type="nucleotide sequence ID" value="NZ_WBZB01000039.1"/>
</dbReference>
<evidence type="ECO:0000256" key="9">
    <source>
        <dbReference type="ARBA" id="ARBA00058688"/>
    </source>
</evidence>
<dbReference type="GO" id="GO:0003735">
    <property type="term" value="F:structural constituent of ribosome"/>
    <property type="evidence" value="ECO:0007669"/>
    <property type="project" value="InterPro"/>
</dbReference>
<name>A0A833HMR5_9FIRM</name>
<dbReference type="GO" id="GO:0005840">
    <property type="term" value="C:ribosome"/>
    <property type="evidence" value="ECO:0007669"/>
    <property type="project" value="UniProtKB-KW"/>
</dbReference>
<evidence type="ECO:0000256" key="4">
    <source>
        <dbReference type="ARBA" id="ARBA00022730"/>
    </source>
</evidence>
<keyword evidence="7 10" id="KW-0687">Ribonucleoprotein</keyword>
<evidence type="ECO:0000313" key="14">
    <source>
        <dbReference type="Proteomes" id="UP000465601"/>
    </source>
</evidence>
<comment type="function">
    <text evidence="9 10">One of the proteins that surrounds the polypeptide exit tunnel on the outside of the subunit.</text>
</comment>
<dbReference type="GO" id="GO:0006412">
    <property type="term" value="P:translation"/>
    <property type="evidence" value="ECO:0007669"/>
    <property type="project" value="UniProtKB-UniRule"/>
</dbReference>
<reference evidence="13 14" key="1">
    <citation type="submission" date="2019-10" db="EMBL/GenBank/DDBJ databases">
        <title>Alkaliphilus serpentinus sp. nov. and Alkaliphilus pronyensis sp. nov., two novel anaerobic alkaliphilic species isolated from the serpentinized-hosted hydrothermal field of the Prony Bay (New Caledonia).</title>
        <authorList>
            <person name="Postec A."/>
        </authorList>
    </citation>
    <scope>NUCLEOTIDE SEQUENCE [LARGE SCALE GENOMIC DNA]</scope>
    <source>
        <strain evidence="13 14">LacT</strain>
    </source>
</reference>
<dbReference type="EMBL" id="WBZB01000039">
    <property type="protein sequence ID" value="KAB3528880.1"/>
    <property type="molecule type" value="Genomic_DNA"/>
</dbReference>
<dbReference type="HAMAP" id="MF_01326_B">
    <property type="entry name" value="Ribosomal_uL24_B"/>
    <property type="match status" value="1"/>
</dbReference>
<comment type="caution">
    <text evidence="13">The sequence shown here is derived from an EMBL/GenBank/DDBJ whole genome shotgun (WGS) entry which is preliminary data.</text>
</comment>
<dbReference type="InterPro" id="IPR005825">
    <property type="entry name" value="Ribosomal_uL24_CS"/>
</dbReference>
<proteinExistence type="inferred from homology"/>
<dbReference type="InterPro" id="IPR014722">
    <property type="entry name" value="Rib_uL2_dom2"/>
</dbReference>
<dbReference type="CDD" id="cd06089">
    <property type="entry name" value="KOW_RPL26"/>
    <property type="match status" value="1"/>
</dbReference>
<dbReference type="PANTHER" id="PTHR12903">
    <property type="entry name" value="MITOCHONDRIAL RIBOSOMAL PROTEIN L24"/>
    <property type="match status" value="1"/>
</dbReference>
<evidence type="ECO:0000313" key="13">
    <source>
        <dbReference type="EMBL" id="KAB3528880.1"/>
    </source>
</evidence>
<evidence type="ECO:0000256" key="8">
    <source>
        <dbReference type="ARBA" id="ARBA00035206"/>
    </source>
</evidence>
<dbReference type="GO" id="GO:1990904">
    <property type="term" value="C:ribonucleoprotein complex"/>
    <property type="evidence" value="ECO:0007669"/>
    <property type="project" value="UniProtKB-KW"/>
</dbReference>
<dbReference type="Proteomes" id="UP000465601">
    <property type="component" value="Unassembled WGS sequence"/>
</dbReference>
<dbReference type="InterPro" id="IPR003256">
    <property type="entry name" value="Ribosomal_uL24"/>
</dbReference>
<dbReference type="GO" id="GO:0019843">
    <property type="term" value="F:rRNA binding"/>
    <property type="evidence" value="ECO:0007669"/>
    <property type="project" value="UniProtKB-UniRule"/>
</dbReference>
<dbReference type="FunFam" id="2.30.30.30:FF:000004">
    <property type="entry name" value="50S ribosomal protein L24"/>
    <property type="match status" value="1"/>
</dbReference>